<accession>A0ABR3MGJ2</accession>
<organism evidence="2 3">
    <name type="scientific">Cirrhinus molitorella</name>
    <name type="common">mud carp</name>
    <dbReference type="NCBI Taxonomy" id="172907"/>
    <lineage>
        <taxon>Eukaryota</taxon>
        <taxon>Metazoa</taxon>
        <taxon>Chordata</taxon>
        <taxon>Craniata</taxon>
        <taxon>Vertebrata</taxon>
        <taxon>Euteleostomi</taxon>
        <taxon>Actinopterygii</taxon>
        <taxon>Neopterygii</taxon>
        <taxon>Teleostei</taxon>
        <taxon>Ostariophysi</taxon>
        <taxon>Cypriniformes</taxon>
        <taxon>Cyprinidae</taxon>
        <taxon>Labeoninae</taxon>
        <taxon>Labeonini</taxon>
        <taxon>Cirrhinus</taxon>
    </lineage>
</organism>
<evidence type="ECO:0000313" key="2">
    <source>
        <dbReference type="EMBL" id="KAL1263099.1"/>
    </source>
</evidence>
<evidence type="ECO:0000313" key="3">
    <source>
        <dbReference type="Proteomes" id="UP001558613"/>
    </source>
</evidence>
<name>A0ABR3MGJ2_9TELE</name>
<sequence length="222" mass="24821">MNNTTSTTMSRTWMQLCLLFAFLLTTASGNNYSSGCCSEFTYEQIDKQLQAMKNCFESVSINWTAYQSANIFNQLQTLTDIIQKQQNEELQRLLPANCSAPAVPEDGGLLCVSVKNSAYCKPMCNAGYDFNFIRRSRLFEECSSATKHSWTTQFIGGNRLAICNKSRIAVSGASSAYFPEGQDCRKIKSDEQLMWNITNIFQSELIRAGITQSLESSSLFCG</sequence>
<feature type="chain" id="PRO_5047208081" evidence="1">
    <location>
        <begin position="30"/>
        <end position="222"/>
    </location>
</feature>
<feature type="signal peptide" evidence="1">
    <location>
        <begin position="1"/>
        <end position="29"/>
    </location>
</feature>
<comment type="caution">
    <text evidence="2">The sequence shown here is derived from an EMBL/GenBank/DDBJ whole genome shotgun (WGS) entry which is preliminary data.</text>
</comment>
<gene>
    <name evidence="2" type="ORF">QQF64_005838</name>
</gene>
<keyword evidence="3" id="KW-1185">Reference proteome</keyword>
<reference evidence="2 3" key="1">
    <citation type="submission" date="2023-09" db="EMBL/GenBank/DDBJ databases">
        <authorList>
            <person name="Wang M."/>
        </authorList>
    </citation>
    <scope>NUCLEOTIDE SEQUENCE [LARGE SCALE GENOMIC DNA]</scope>
    <source>
        <strain evidence="2">GT-2023</strain>
        <tissue evidence="2">Liver</tissue>
    </source>
</reference>
<proteinExistence type="predicted"/>
<evidence type="ECO:0000256" key="1">
    <source>
        <dbReference type="SAM" id="SignalP"/>
    </source>
</evidence>
<protein>
    <submittedName>
        <fullName evidence="2">Uncharacterized protein</fullName>
    </submittedName>
</protein>
<dbReference type="Proteomes" id="UP001558613">
    <property type="component" value="Unassembled WGS sequence"/>
</dbReference>
<dbReference type="EMBL" id="JAYMGO010000013">
    <property type="protein sequence ID" value="KAL1263099.1"/>
    <property type="molecule type" value="Genomic_DNA"/>
</dbReference>
<keyword evidence="1" id="KW-0732">Signal</keyword>